<dbReference type="Proteomes" id="UP001595713">
    <property type="component" value="Unassembled WGS sequence"/>
</dbReference>
<dbReference type="Pfam" id="PF01963">
    <property type="entry name" value="TraB_PrgY_gumN"/>
    <property type="match status" value="1"/>
</dbReference>
<dbReference type="InterPro" id="IPR002816">
    <property type="entry name" value="TraB/PrgY/GumN_fam"/>
</dbReference>
<feature type="chain" id="PRO_5047342044" evidence="1">
    <location>
        <begin position="51"/>
        <end position="321"/>
    </location>
</feature>
<evidence type="ECO:0000313" key="2">
    <source>
        <dbReference type="EMBL" id="MFC3582111.1"/>
    </source>
</evidence>
<evidence type="ECO:0000313" key="3">
    <source>
        <dbReference type="Proteomes" id="UP001595713"/>
    </source>
</evidence>
<gene>
    <name evidence="2" type="ORF">ACFONA_18220</name>
</gene>
<organism evidence="2 3">
    <name type="scientific">Sphingomonas hylomeconis</name>
    <dbReference type="NCBI Taxonomy" id="1395958"/>
    <lineage>
        <taxon>Bacteria</taxon>
        <taxon>Pseudomonadati</taxon>
        <taxon>Pseudomonadota</taxon>
        <taxon>Alphaproteobacteria</taxon>
        <taxon>Sphingomonadales</taxon>
        <taxon>Sphingomonadaceae</taxon>
        <taxon>Sphingomonas</taxon>
    </lineage>
</organism>
<keyword evidence="3" id="KW-1185">Reference proteome</keyword>
<protein>
    <submittedName>
        <fullName evidence="2">TraB/GumN family protein</fullName>
    </submittedName>
</protein>
<reference evidence="3" key="1">
    <citation type="journal article" date="2019" name="Int. J. Syst. Evol. Microbiol.">
        <title>The Global Catalogue of Microorganisms (GCM) 10K type strain sequencing project: providing services to taxonomists for standard genome sequencing and annotation.</title>
        <authorList>
            <consortium name="The Broad Institute Genomics Platform"/>
            <consortium name="The Broad Institute Genome Sequencing Center for Infectious Disease"/>
            <person name="Wu L."/>
            <person name="Ma J."/>
        </authorList>
    </citation>
    <scope>NUCLEOTIDE SEQUENCE [LARGE SCALE GENOMIC DNA]</scope>
    <source>
        <strain evidence="3">KCTC 42739</strain>
    </source>
</reference>
<keyword evidence="1" id="KW-0732">Signal</keyword>
<name>A0ABV7T0G8_9SPHN</name>
<dbReference type="PANTHER" id="PTHR40590">
    <property type="entry name" value="CYTOPLASMIC PROTEIN-RELATED"/>
    <property type="match status" value="1"/>
</dbReference>
<feature type="signal peptide" evidence="1">
    <location>
        <begin position="1"/>
        <end position="50"/>
    </location>
</feature>
<evidence type="ECO:0000256" key="1">
    <source>
        <dbReference type="SAM" id="SignalP"/>
    </source>
</evidence>
<dbReference type="EMBL" id="JBHRXP010000009">
    <property type="protein sequence ID" value="MFC3582111.1"/>
    <property type="molecule type" value="Genomic_DNA"/>
</dbReference>
<sequence length="321" mass="34437">MRFGAAGFDGQLARIAAPGHATYIRAMMMLKKLRALFAAALLALPLPAVAKGNDADPALWVVKDADTTIYLFGTIHVLKPGLTWFDDGVKTAFDASDDLVLEMIQPPAAEMQGIVLKAGFTTEGKTLPEKLAAPDRAAYLKALSGFGLPANALDRADPWLAATQLSLIPVMKSGYDTSNGPETVLSAAAKAAGKKVIGLETAEQQIGYFDTLPETLQIAFLNSTVKDLPEVNKSLAGMVDDWSAGKPERLGKTLNEGMRDTPEIGRVLLTDRNIRWADWIGTRMQQPGTVFVAVGAGHLAGKDSVIAQLKRHKLKAVRVKY</sequence>
<dbReference type="InterPro" id="IPR047111">
    <property type="entry name" value="YbaP-like"/>
</dbReference>
<comment type="caution">
    <text evidence="2">The sequence shown here is derived from an EMBL/GenBank/DDBJ whole genome shotgun (WGS) entry which is preliminary data.</text>
</comment>
<dbReference type="CDD" id="cd14789">
    <property type="entry name" value="Tiki"/>
    <property type="match status" value="1"/>
</dbReference>
<accession>A0ABV7T0G8</accession>
<dbReference type="PANTHER" id="PTHR40590:SF1">
    <property type="entry name" value="CYTOPLASMIC PROTEIN"/>
    <property type="match status" value="1"/>
</dbReference>
<proteinExistence type="predicted"/>